<dbReference type="EMBL" id="JAEUBG010000394">
    <property type="protein sequence ID" value="KAH3688328.1"/>
    <property type="molecule type" value="Genomic_DNA"/>
</dbReference>
<reference evidence="1" key="1">
    <citation type="journal article" date="2021" name="Open Biol.">
        <title>Shared evolutionary footprints suggest mitochondrial oxidative damage underlies multiple complex I losses in fungi.</title>
        <authorList>
            <person name="Schikora-Tamarit M.A."/>
            <person name="Marcet-Houben M."/>
            <person name="Nosek J."/>
            <person name="Gabaldon T."/>
        </authorList>
    </citation>
    <scope>NUCLEOTIDE SEQUENCE</scope>
    <source>
        <strain evidence="1">CBS2887</strain>
    </source>
</reference>
<evidence type="ECO:0000313" key="2">
    <source>
        <dbReference type="Proteomes" id="UP000774326"/>
    </source>
</evidence>
<comment type="caution">
    <text evidence="1">The sequence shown here is derived from an EMBL/GenBank/DDBJ whole genome shotgun (WGS) entry which is preliminary data.</text>
</comment>
<organism evidence="1 2">
    <name type="scientific">Wickerhamomyces pijperi</name>
    <name type="common">Yeast</name>
    <name type="synonym">Pichia pijperi</name>
    <dbReference type="NCBI Taxonomy" id="599730"/>
    <lineage>
        <taxon>Eukaryota</taxon>
        <taxon>Fungi</taxon>
        <taxon>Dikarya</taxon>
        <taxon>Ascomycota</taxon>
        <taxon>Saccharomycotina</taxon>
        <taxon>Saccharomycetes</taxon>
        <taxon>Phaffomycetales</taxon>
        <taxon>Wickerhamomycetaceae</taxon>
        <taxon>Wickerhamomyces</taxon>
    </lineage>
</organism>
<keyword evidence="2" id="KW-1185">Reference proteome</keyword>
<sequence>MSMDRAGGGEITVAGMSSMFGISISTIGVWTREAAACAAEVWLIPPALEPAPPSGPTSKLNSSAPFVSSMCRFSTLMWFSTMYSFELSESKSHFTSISSPFSSSASASSSKFISCDMLCLWPFLSLHTKYLETTSLSKLVGEVLWNLTNLLLSSSSALSLSSAFSSRHSATISFNKLEYSLPSNLAGLDFVIICIALIASISQYGGFPVAIS</sequence>
<gene>
    <name evidence="1" type="ORF">WICPIJ_000693</name>
</gene>
<dbReference type="Proteomes" id="UP000774326">
    <property type="component" value="Unassembled WGS sequence"/>
</dbReference>
<evidence type="ECO:0000313" key="1">
    <source>
        <dbReference type="EMBL" id="KAH3688328.1"/>
    </source>
</evidence>
<protein>
    <submittedName>
        <fullName evidence="1">Uncharacterized protein</fullName>
    </submittedName>
</protein>
<proteinExistence type="predicted"/>
<reference evidence="1" key="2">
    <citation type="submission" date="2021-01" db="EMBL/GenBank/DDBJ databases">
        <authorList>
            <person name="Schikora-Tamarit M.A."/>
        </authorList>
    </citation>
    <scope>NUCLEOTIDE SEQUENCE</scope>
    <source>
        <strain evidence="1">CBS2887</strain>
    </source>
</reference>
<name>A0A9P8QCB6_WICPI</name>
<dbReference type="AlphaFoldDB" id="A0A9P8QCB6"/>
<accession>A0A9P8QCB6</accession>